<sequence>MFLDNATNKALERISNFQEKGNEAFVKGEFETARQEYAKGIEVTPKDPRLWSNRAQTFIELGYPELTIADAINSLSLIEPKIISGKYEDADMVLFCNSGWRKAEALANCDEYGSASMELERLSQISNRRPVSDNMDSDRYILIEQVGKMCKFSSRGAYPWDIRNQEHCNLESLASVQKLLDKISRNSIKVSLVSFPDTSQSHEFGIVATKNIKKGTLLFNVKPLISVHAPGQQRLNGESKSSSSSLLFVLKIFAIAKQRDNCPLDIEEIKHIFPFQHSTAWKTKAGSALLNPLTVTGQLYSIIPLFNHHCDSNASLSDVITKSILLGNPISSEINLSSGIEATVL</sequence>
<reference evidence="1" key="1">
    <citation type="submission" date="2021-06" db="EMBL/GenBank/DDBJ databases">
        <authorList>
            <person name="Kallberg Y."/>
            <person name="Tangrot J."/>
            <person name="Rosling A."/>
        </authorList>
    </citation>
    <scope>NUCLEOTIDE SEQUENCE</scope>
    <source>
        <strain evidence="1">AZ414A</strain>
    </source>
</reference>
<dbReference type="InterPro" id="IPR011990">
    <property type="entry name" value="TPR-like_helical_dom_sf"/>
</dbReference>
<comment type="caution">
    <text evidence="1">The sequence shown here is derived from an EMBL/GenBank/DDBJ whole genome shotgun (WGS) entry which is preliminary data.</text>
</comment>
<dbReference type="AlphaFoldDB" id="A0A9N9FHK5"/>
<dbReference type="InterPro" id="IPR046341">
    <property type="entry name" value="SET_dom_sf"/>
</dbReference>
<dbReference type="Proteomes" id="UP000789706">
    <property type="component" value="Unassembled WGS sequence"/>
</dbReference>
<name>A0A9N9FHK5_9GLOM</name>
<accession>A0A9N9FHK5</accession>
<protein>
    <submittedName>
        <fullName evidence="1">2021_t:CDS:1</fullName>
    </submittedName>
</protein>
<evidence type="ECO:0000313" key="2">
    <source>
        <dbReference type="Proteomes" id="UP000789706"/>
    </source>
</evidence>
<dbReference type="SUPFAM" id="SSF82199">
    <property type="entry name" value="SET domain"/>
    <property type="match status" value="1"/>
</dbReference>
<keyword evidence="2" id="KW-1185">Reference proteome</keyword>
<dbReference type="SUPFAM" id="SSF48452">
    <property type="entry name" value="TPR-like"/>
    <property type="match status" value="1"/>
</dbReference>
<dbReference type="OrthoDB" id="438641at2759"/>
<proteinExistence type="predicted"/>
<dbReference type="EMBL" id="CAJVPK010000627">
    <property type="protein sequence ID" value="CAG8533645.1"/>
    <property type="molecule type" value="Genomic_DNA"/>
</dbReference>
<gene>
    <name evidence="1" type="ORF">DEBURN_LOCUS6264</name>
</gene>
<dbReference type="Gene3D" id="1.25.40.10">
    <property type="entry name" value="Tetratricopeptide repeat domain"/>
    <property type="match status" value="1"/>
</dbReference>
<organism evidence="1 2">
    <name type="scientific">Diversispora eburnea</name>
    <dbReference type="NCBI Taxonomy" id="1213867"/>
    <lineage>
        <taxon>Eukaryota</taxon>
        <taxon>Fungi</taxon>
        <taxon>Fungi incertae sedis</taxon>
        <taxon>Mucoromycota</taxon>
        <taxon>Glomeromycotina</taxon>
        <taxon>Glomeromycetes</taxon>
        <taxon>Diversisporales</taxon>
        <taxon>Diversisporaceae</taxon>
        <taxon>Diversispora</taxon>
    </lineage>
</organism>
<evidence type="ECO:0000313" key="1">
    <source>
        <dbReference type="EMBL" id="CAG8533645.1"/>
    </source>
</evidence>